<comment type="caution">
    <text evidence="2">The sequence shown here is derived from an EMBL/GenBank/DDBJ whole genome shotgun (WGS) entry which is preliminary data.</text>
</comment>
<reference evidence="2 3" key="1">
    <citation type="submission" date="2010-08" db="EMBL/GenBank/DDBJ databases">
        <title>The draft genome of Desulfovibrio fructosovorans JJ.</title>
        <authorList>
            <consortium name="US DOE Joint Genome Institute (JGI-PGF)"/>
            <person name="Lucas S."/>
            <person name="Copeland A."/>
            <person name="Lapidus A."/>
            <person name="Cheng J.-F."/>
            <person name="Bruce D."/>
            <person name="Goodwin L."/>
            <person name="Pitluck S."/>
            <person name="Land M.L."/>
            <person name="Hauser L."/>
            <person name="Chang Y.-J."/>
            <person name="Jeffries C."/>
            <person name="Wall J.D."/>
            <person name="Stahl D.A."/>
            <person name="Arkin A.P."/>
            <person name="Dehal P."/>
            <person name="Stolyar S.M."/>
            <person name="Hazen T.C."/>
            <person name="Woyke T.J."/>
        </authorList>
    </citation>
    <scope>NUCLEOTIDE SEQUENCE [LARGE SCALE GENOMIC DNA]</scope>
    <source>
        <strain evidence="2 3">JJ</strain>
    </source>
</reference>
<organism evidence="2 3">
    <name type="scientific">Solidesulfovibrio fructosivorans JJ]</name>
    <dbReference type="NCBI Taxonomy" id="596151"/>
    <lineage>
        <taxon>Bacteria</taxon>
        <taxon>Pseudomonadati</taxon>
        <taxon>Thermodesulfobacteriota</taxon>
        <taxon>Desulfovibrionia</taxon>
        <taxon>Desulfovibrionales</taxon>
        <taxon>Desulfovibrionaceae</taxon>
        <taxon>Solidesulfovibrio</taxon>
    </lineage>
</organism>
<feature type="region of interest" description="Disordered" evidence="1">
    <location>
        <begin position="94"/>
        <end position="120"/>
    </location>
</feature>
<evidence type="ECO:0000256" key="1">
    <source>
        <dbReference type="SAM" id="MobiDB-lite"/>
    </source>
</evidence>
<proteinExistence type="predicted"/>
<sequence>MQPRELTQEERDWIDDWLPRLPMRVAREAVYEVTAGLIKPATLSNADAAGTGPAKRYSFGRKKVVYDMRDVLEWFVRKHGLNLQRDLAGMVACKEPRRRRPARKGEDARTAVPSPESYAA</sequence>
<keyword evidence="3" id="KW-1185">Reference proteome</keyword>
<dbReference type="AlphaFoldDB" id="E1JRE0"/>
<protein>
    <submittedName>
        <fullName evidence="2">Uncharacterized protein</fullName>
    </submittedName>
</protein>
<name>E1JRE0_SOLFR</name>
<evidence type="ECO:0000313" key="3">
    <source>
        <dbReference type="Proteomes" id="UP000006250"/>
    </source>
</evidence>
<accession>E1JRE0</accession>
<evidence type="ECO:0000313" key="2">
    <source>
        <dbReference type="EMBL" id="EFL53141.1"/>
    </source>
</evidence>
<dbReference type="EMBL" id="AECZ01000001">
    <property type="protein sequence ID" value="EFL53141.1"/>
    <property type="molecule type" value="Genomic_DNA"/>
</dbReference>
<gene>
    <name evidence="2" type="ORF">DesfrDRAFT_0189</name>
</gene>
<dbReference type="STRING" id="596151.DesfrDRAFT_0189"/>
<dbReference type="Proteomes" id="UP000006250">
    <property type="component" value="Unassembled WGS sequence"/>
</dbReference>